<evidence type="ECO:0000313" key="3">
    <source>
        <dbReference type="Proteomes" id="UP000247612"/>
    </source>
</evidence>
<feature type="transmembrane region" description="Helical" evidence="1">
    <location>
        <begin position="144"/>
        <end position="177"/>
    </location>
</feature>
<feature type="transmembrane region" description="Helical" evidence="1">
    <location>
        <begin position="54"/>
        <end position="72"/>
    </location>
</feature>
<proteinExistence type="predicted"/>
<dbReference type="AlphaFoldDB" id="A0A318LFT1"/>
<organism evidence="2 3">
    <name type="scientific">Dielma fastidiosa</name>
    <dbReference type="NCBI Taxonomy" id="1034346"/>
    <lineage>
        <taxon>Bacteria</taxon>
        <taxon>Bacillati</taxon>
        <taxon>Bacillota</taxon>
        <taxon>Erysipelotrichia</taxon>
        <taxon>Erysipelotrichales</taxon>
        <taxon>Erysipelotrichaceae</taxon>
        <taxon>Dielma</taxon>
    </lineage>
</organism>
<dbReference type="EMBL" id="QJKH01000003">
    <property type="protein sequence ID" value="PXX80477.1"/>
    <property type="molecule type" value="Genomic_DNA"/>
</dbReference>
<evidence type="ECO:0000313" key="2">
    <source>
        <dbReference type="EMBL" id="PXX80477.1"/>
    </source>
</evidence>
<dbReference type="Pfam" id="PF05857">
    <property type="entry name" value="TraX"/>
    <property type="match status" value="1"/>
</dbReference>
<keyword evidence="1" id="KW-1133">Transmembrane helix</keyword>
<feature type="transmembrane region" description="Helical" evidence="1">
    <location>
        <begin position="107"/>
        <end position="132"/>
    </location>
</feature>
<feature type="transmembrane region" description="Helical" evidence="1">
    <location>
        <begin position="183"/>
        <end position="204"/>
    </location>
</feature>
<gene>
    <name evidence="2" type="ORF">DES51_10369</name>
</gene>
<feature type="transmembrane region" description="Helical" evidence="1">
    <location>
        <begin position="84"/>
        <end position="101"/>
    </location>
</feature>
<comment type="caution">
    <text evidence="2">The sequence shown here is derived from an EMBL/GenBank/DDBJ whole genome shotgun (WGS) entry which is preliminary data.</text>
</comment>
<sequence>MNKKQLKIIACLCMFYDHLDRILPIQLLLAPLWDWLYEMGQEALIDQLFRLLNYIGRLAAPIFLFCIVDGFFHTHDKKRYIQRVAITALLAQVPYILFNMAEMHTYGAAALISEIDLNILFTLSLGLIAIWLTDTLLQRRQYLLAIISIITACLLATGLHMEGEYGYILILFAFYFLKDQKRWLQALLFIPIVILSRYRLFMLLFTETDARMVPTVILNIFGNYLGLLIPICFYNGQKGSISKTMQLGMYAFYPLHLLVLGMIGLLR</sequence>
<accession>A0A318LFT1</accession>
<dbReference type="InterPro" id="IPR008875">
    <property type="entry name" value="TraX"/>
</dbReference>
<reference evidence="2 3" key="1">
    <citation type="submission" date="2018-05" db="EMBL/GenBank/DDBJ databases">
        <title>Genomic Encyclopedia of Type Strains, Phase IV (KMG-IV): sequencing the most valuable type-strain genomes for metagenomic binning, comparative biology and taxonomic classification.</title>
        <authorList>
            <person name="Goeker M."/>
        </authorList>
    </citation>
    <scope>NUCLEOTIDE SEQUENCE [LARGE SCALE GENOMIC DNA]</scope>
    <source>
        <strain evidence="2 3">JC118</strain>
    </source>
</reference>
<keyword evidence="1" id="KW-0472">Membrane</keyword>
<dbReference type="OrthoDB" id="9781069at2"/>
<name>A0A318LFT1_9FIRM</name>
<evidence type="ECO:0000256" key="1">
    <source>
        <dbReference type="SAM" id="Phobius"/>
    </source>
</evidence>
<dbReference type="RefSeq" id="WP_022938412.1">
    <property type="nucleotide sequence ID" value="NZ_CABKRQ010000005.1"/>
</dbReference>
<protein>
    <submittedName>
        <fullName evidence="2">TraX protein</fullName>
    </submittedName>
</protein>
<dbReference type="STRING" id="1034346.GCA_000313565_02108"/>
<feature type="transmembrane region" description="Helical" evidence="1">
    <location>
        <begin position="216"/>
        <end position="236"/>
    </location>
</feature>
<keyword evidence="1" id="KW-0812">Transmembrane</keyword>
<feature type="transmembrane region" description="Helical" evidence="1">
    <location>
        <begin position="248"/>
        <end position="266"/>
    </location>
</feature>
<keyword evidence="3" id="KW-1185">Reference proteome</keyword>
<dbReference type="Proteomes" id="UP000247612">
    <property type="component" value="Unassembled WGS sequence"/>
</dbReference>